<reference evidence="1 2" key="1">
    <citation type="submission" date="2021-01" db="EMBL/GenBank/DDBJ databases">
        <title>Actinoplanes sp. nov. LDG1-01 isolated from lichen.</title>
        <authorList>
            <person name="Saeng-In P."/>
            <person name="Phongsopitanun W."/>
            <person name="Kanchanasin P."/>
            <person name="Yuki M."/>
            <person name="Kudo T."/>
            <person name="Ohkuma M."/>
            <person name="Tanasupawat S."/>
        </authorList>
    </citation>
    <scope>NUCLEOTIDE SEQUENCE [LARGE SCALE GENOMIC DNA]</scope>
    <source>
        <strain evidence="1 2">LDG1-01</strain>
    </source>
</reference>
<protein>
    <submittedName>
        <fullName evidence="1">Uncharacterized protein</fullName>
    </submittedName>
</protein>
<sequence length="56" mass="5769">MSEVDAWKVSPAGREFSRRSAAAWGEAHLAGGGEPGHVAAAVEATTAFYVPVADAR</sequence>
<gene>
    <name evidence="1" type="ORF">JKJ07_16020</name>
</gene>
<organism evidence="1 2">
    <name type="scientific">Paractinoplanes lichenicola</name>
    <dbReference type="NCBI Taxonomy" id="2802976"/>
    <lineage>
        <taxon>Bacteria</taxon>
        <taxon>Bacillati</taxon>
        <taxon>Actinomycetota</taxon>
        <taxon>Actinomycetes</taxon>
        <taxon>Micromonosporales</taxon>
        <taxon>Micromonosporaceae</taxon>
        <taxon>Paractinoplanes</taxon>
    </lineage>
</organism>
<dbReference type="RefSeq" id="WP_202992314.1">
    <property type="nucleotide sequence ID" value="NZ_JAENHO010000004.1"/>
</dbReference>
<dbReference type="Proteomes" id="UP000598996">
    <property type="component" value="Unassembled WGS sequence"/>
</dbReference>
<proteinExistence type="predicted"/>
<keyword evidence="2" id="KW-1185">Reference proteome</keyword>
<evidence type="ECO:0000313" key="2">
    <source>
        <dbReference type="Proteomes" id="UP000598996"/>
    </source>
</evidence>
<dbReference type="EMBL" id="JAENHO010000004">
    <property type="protein sequence ID" value="MBL7255810.1"/>
    <property type="molecule type" value="Genomic_DNA"/>
</dbReference>
<comment type="caution">
    <text evidence="1">The sequence shown here is derived from an EMBL/GenBank/DDBJ whole genome shotgun (WGS) entry which is preliminary data.</text>
</comment>
<name>A0ABS1VNM6_9ACTN</name>
<evidence type="ECO:0000313" key="1">
    <source>
        <dbReference type="EMBL" id="MBL7255810.1"/>
    </source>
</evidence>
<accession>A0ABS1VNM6</accession>